<dbReference type="Proteomes" id="UP001245683">
    <property type="component" value="Unassembled WGS sequence"/>
</dbReference>
<dbReference type="EMBL" id="JAVDZE010000001">
    <property type="protein sequence ID" value="MDV3103293.1"/>
    <property type="molecule type" value="Genomic_DNA"/>
</dbReference>
<sequence length="53" mass="6326">MLREIRRELVEYIHETTGIDRETIIKALQAEESFFVMQVEKSLKNERSGREES</sequence>
<proteinExistence type="predicted"/>
<comment type="caution">
    <text evidence="1">The sequence shown here is derived from an EMBL/GenBank/DDBJ whole genome shotgun (WGS) entry which is preliminary data.</text>
</comment>
<evidence type="ECO:0000313" key="2">
    <source>
        <dbReference type="Proteomes" id="UP001245683"/>
    </source>
</evidence>
<keyword evidence="2" id="KW-1185">Reference proteome</keyword>
<accession>A0AAE4NUY0</accession>
<name>A0AAE4NUY0_9EURY</name>
<gene>
    <name evidence="1" type="ORF">RBI02_01855</name>
</gene>
<dbReference type="RefSeq" id="WP_315339833.1">
    <property type="nucleotide sequence ID" value="NZ_JAVDZE010000001.1"/>
</dbReference>
<reference evidence="1 2" key="1">
    <citation type="submission" date="2023-08" db="EMBL/GenBank/DDBJ databases">
        <title>Draft genome sequence of Thermococcus waiotapuensis WT1T, a thermophilic sulphur-dependent archaeon from order Thermococcales.</title>
        <authorList>
            <person name="Manners S.H."/>
            <person name="Carere C.R."/>
            <person name="Dhami M.K."/>
            <person name="Dobson R.C.J."/>
            <person name="Stott M.B."/>
        </authorList>
    </citation>
    <scope>NUCLEOTIDE SEQUENCE [LARGE SCALE GENOMIC DNA]</scope>
    <source>
        <strain evidence="1 2">WT1</strain>
    </source>
</reference>
<organism evidence="1 2">
    <name type="scientific">Thermococcus waiotapuensis</name>
    <dbReference type="NCBI Taxonomy" id="90909"/>
    <lineage>
        <taxon>Archaea</taxon>
        <taxon>Methanobacteriati</taxon>
        <taxon>Methanobacteriota</taxon>
        <taxon>Thermococci</taxon>
        <taxon>Thermococcales</taxon>
        <taxon>Thermococcaceae</taxon>
        <taxon>Thermococcus</taxon>
    </lineage>
</organism>
<evidence type="ECO:0000313" key="1">
    <source>
        <dbReference type="EMBL" id="MDV3103293.1"/>
    </source>
</evidence>
<dbReference type="AlphaFoldDB" id="A0AAE4NUY0"/>
<protein>
    <submittedName>
        <fullName evidence="1">Uncharacterized protein</fullName>
    </submittedName>
</protein>